<accession>A0AA40KCM0</accession>
<evidence type="ECO:0000256" key="1">
    <source>
        <dbReference type="SAM" id="MobiDB-lite"/>
    </source>
</evidence>
<feature type="compositionally biased region" description="Basic and acidic residues" evidence="1">
    <location>
        <begin position="248"/>
        <end position="259"/>
    </location>
</feature>
<sequence length="272" mass="30483">MIFLLSLDRFPNPTNNTEESLARRSGGGSSLSTRIPGDTCHFARYPLDMSEEPLSLEKSHRREEVGVPEYHSLPPTQNPTGPLTPPDGSEIRASNMASTSRLLQHLEEAGRIEASILKCTKVHKVMKAITKLDPDKIPCEEEYRFISRARDLLDLYLNVLAENTEGKETRPLEEALDRVLVIGSTDSTREASTGDDARKPVALGVSTVNRKSSTDQWIWVDKEDDARSASERPMTRHPGWDNGSVEGPPERGDETKQEYETRLWRWAERGGS</sequence>
<organism evidence="2 3">
    <name type="scientific">Schizothecium vesticola</name>
    <dbReference type="NCBI Taxonomy" id="314040"/>
    <lineage>
        <taxon>Eukaryota</taxon>
        <taxon>Fungi</taxon>
        <taxon>Dikarya</taxon>
        <taxon>Ascomycota</taxon>
        <taxon>Pezizomycotina</taxon>
        <taxon>Sordariomycetes</taxon>
        <taxon>Sordariomycetidae</taxon>
        <taxon>Sordariales</taxon>
        <taxon>Schizotheciaceae</taxon>
        <taxon>Schizothecium</taxon>
    </lineage>
</organism>
<comment type="caution">
    <text evidence="2">The sequence shown here is derived from an EMBL/GenBank/DDBJ whole genome shotgun (WGS) entry which is preliminary data.</text>
</comment>
<feature type="compositionally biased region" description="Basic and acidic residues" evidence="1">
    <location>
        <begin position="220"/>
        <end position="234"/>
    </location>
</feature>
<proteinExistence type="predicted"/>
<keyword evidence="3" id="KW-1185">Reference proteome</keyword>
<feature type="region of interest" description="Disordered" evidence="1">
    <location>
        <begin position="219"/>
        <end position="259"/>
    </location>
</feature>
<evidence type="ECO:0000313" key="3">
    <source>
        <dbReference type="Proteomes" id="UP001172155"/>
    </source>
</evidence>
<evidence type="ECO:0000313" key="2">
    <source>
        <dbReference type="EMBL" id="KAK0754288.1"/>
    </source>
</evidence>
<feature type="region of interest" description="Disordered" evidence="1">
    <location>
        <begin position="51"/>
        <end position="92"/>
    </location>
</feature>
<protein>
    <submittedName>
        <fullName evidence="2">Uncharacterized protein</fullName>
    </submittedName>
</protein>
<feature type="region of interest" description="Disordered" evidence="1">
    <location>
        <begin position="7"/>
        <end position="35"/>
    </location>
</feature>
<feature type="compositionally biased region" description="Basic and acidic residues" evidence="1">
    <location>
        <begin position="55"/>
        <end position="65"/>
    </location>
</feature>
<reference evidence="2" key="1">
    <citation type="submission" date="2023-06" db="EMBL/GenBank/DDBJ databases">
        <title>Genome-scale phylogeny and comparative genomics of the fungal order Sordariales.</title>
        <authorList>
            <consortium name="Lawrence Berkeley National Laboratory"/>
            <person name="Hensen N."/>
            <person name="Bonometti L."/>
            <person name="Westerberg I."/>
            <person name="Brannstrom I.O."/>
            <person name="Guillou S."/>
            <person name="Cros-Aarteil S."/>
            <person name="Calhoun S."/>
            <person name="Haridas S."/>
            <person name="Kuo A."/>
            <person name="Mondo S."/>
            <person name="Pangilinan J."/>
            <person name="Riley R."/>
            <person name="LaButti K."/>
            <person name="Andreopoulos B."/>
            <person name="Lipzen A."/>
            <person name="Chen C."/>
            <person name="Yanf M."/>
            <person name="Daum C."/>
            <person name="Ng V."/>
            <person name="Clum A."/>
            <person name="Steindorff A."/>
            <person name="Ohm R."/>
            <person name="Martin F."/>
            <person name="Silar P."/>
            <person name="Natvig D."/>
            <person name="Lalanne C."/>
            <person name="Gautier V."/>
            <person name="Ament-velasquez S.L."/>
            <person name="Kruys A."/>
            <person name="Hutchinson M.I."/>
            <person name="Powell A.J."/>
            <person name="Barry K."/>
            <person name="Miller A.N."/>
            <person name="Grigoriev I.V."/>
            <person name="Debuchy R."/>
            <person name="Gladieux P."/>
            <person name="Thoren M.H."/>
            <person name="Johannesson H."/>
        </authorList>
    </citation>
    <scope>NUCLEOTIDE SEQUENCE</scope>
    <source>
        <strain evidence="2">SMH3187-1</strain>
    </source>
</reference>
<name>A0AA40KCM0_9PEZI</name>
<dbReference type="AlphaFoldDB" id="A0AA40KCM0"/>
<dbReference type="EMBL" id="JAUKUD010000001">
    <property type="protein sequence ID" value="KAK0754288.1"/>
    <property type="molecule type" value="Genomic_DNA"/>
</dbReference>
<gene>
    <name evidence="2" type="ORF">B0T18DRAFT_34548</name>
</gene>
<dbReference type="Proteomes" id="UP001172155">
    <property type="component" value="Unassembled WGS sequence"/>
</dbReference>